<keyword evidence="3 5" id="KW-0777">Teichoic acid biosynthesis</keyword>
<evidence type="ECO:0000313" key="7">
    <source>
        <dbReference type="Proteomes" id="UP000660110"/>
    </source>
</evidence>
<evidence type="ECO:0000313" key="6">
    <source>
        <dbReference type="EMBL" id="GGF31120.1"/>
    </source>
</evidence>
<reference evidence="6" key="1">
    <citation type="journal article" date="2014" name="Int. J. Syst. Evol. Microbiol.">
        <title>Complete genome sequence of Corynebacterium casei LMG S-19264T (=DSM 44701T), isolated from a smear-ripened cheese.</title>
        <authorList>
            <consortium name="US DOE Joint Genome Institute (JGI-PGF)"/>
            <person name="Walter F."/>
            <person name="Albersmeier A."/>
            <person name="Kalinowski J."/>
            <person name="Ruckert C."/>
        </authorList>
    </citation>
    <scope>NUCLEOTIDE SEQUENCE</scope>
    <source>
        <strain evidence="6">CGMCC 1.12153</strain>
    </source>
</reference>
<dbReference type="GO" id="GO:0071555">
    <property type="term" value="P:cell wall organization"/>
    <property type="evidence" value="ECO:0007669"/>
    <property type="project" value="UniProtKB-KW"/>
</dbReference>
<comment type="pathway">
    <text evidence="5">Cell wall biogenesis; teichoic acid biosynthesis.</text>
</comment>
<accession>A0A917F013</accession>
<comment type="similarity">
    <text evidence="5">Belongs to the glycosyltransferase 26 family. TagA/TarA subfamily.</text>
</comment>
<dbReference type="CDD" id="cd06533">
    <property type="entry name" value="Glyco_transf_WecG_TagA"/>
    <property type="match status" value="1"/>
</dbReference>
<dbReference type="PANTHER" id="PTHR34136">
    <property type="match status" value="1"/>
</dbReference>
<proteinExistence type="inferred from homology"/>
<dbReference type="PANTHER" id="PTHR34136:SF1">
    <property type="entry name" value="UDP-N-ACETYL-D-MANNOSAMINURONIC ACID TRANSFERASE"/>
    <property type="match status" value="1"/>
</dbReference>
<dbReference type="GO" id="GO:0019350">
    <property type="term" value="P:teichoic acid biosynthetic process"/>
    <property type="evidence" value="ECO:0007669"/>
    <property type="project" value="UniProtKB-UniRule"/>
</dbReference>
<evidence type="ECO:0000256" key="3">
    <source>
        <dbReference type="ARBA" id="ARBA00022944"/>
    </source>
</evidence>
<dbReference type="RefSeq" id="WP_188378595.1">
    <property type="nucleotide sequence ID" value="NZ_BMEL01000004.1"/>
</dbReference>
<organism evidence="6 7">
    <name type="scientific">Halobacillus andaensis</name>
    <dbReference type="NCBI Taxonomy" id="1176239"/>
    <lineage>
        <taxon>Bacteria</taxon>
        <taxon>Bacillati</taxon>
        <taxon>Bacillota</taxon>
        <taxon>Bacilli</taxon>
        <taxon>Bacillales</taxon>
        <taxon>Bacillaceae</taxon>
        <taxon>Halobacillus</taxon>
    </lineage>
</organism>
<dbReference type="GO" id="GO:0047244">
    <property type="term" value="F:N-acetylglucosaminyldiphosphoundecaprenol N-acetyl-beta-D-mannosaminyltransferase activity"/>
    <property type="evidence" value="ECO:0007669"/>
    <property type="project" value="UniProtKB-UniRule"/>
</dbReference>
<keyword evidence="2 5" id="KW-0808">Transferase</keyword>
<sequence>MRTNEAYVEIKGIPFLNTTSYELLTQHLYPALEERKNIFMVTANPEIVMEADRDREYAKILREADYVIADGIGVVIGSKLMRKPLPERIAGFDVMEDLLKKADHEQLRCYFLGAKETVLHEAINNIKQKYPQLIVAGQHHGYFDLNDANVVNNVKEAAPDIVFVGLGFPNQEKWIHQFRNEFSHGLFMGVGGSFDGWAGHVKRAPKIWRKLNVEWLYRLIKQPSRWKRMLQLPRFIWHILLKK</sequence>
<keyword evidence="4 5" id="KW-0961">Cell wall biogenesis/degradation</keyword>
<dbReference type="InterPro" id="IPR004629">
    <property type="entry name" value="WecG_TagA_CpsF"/>
</dbReference>
<dbReference type="AlphaFoldDB" id="A0A917F013"/>
<reference evidence="6" key="2">
    <citation type="submission" date="2020-09" db="EMBL/GenBank/DDBJ databases">
        <authorList>
            <person name="Sun Q."/>
            <person name="Zhou Y."/>
        </authorList>
    </citation>
    <scope>NUCLEOTIDE SEQUENCE</scope>
    <source>
        <strain evidence="6">CGMCC 1.12153</strain>
    </source>
</reference>
<dbReference type="InterPro" id="IPR034714">
    <property type="entry name" value="TagA_TarA"/>
</dbReference>
<dbReference type="EMBL" id="BMEL01000004">
    <property type="protein sequence ID" value="GGF31120.1"/>
    <property type="molecule type" value="Genomic_DNA"/>
</dbReference>
<dbReference type="Pfam" id="PF03808">
    <property type="entry name" value="Glyco_tran_WecG"/>
    <property type="match status" value="1"/>
</dbReference>
<evidence type="ECO:0000256" key="2">
    <source>
        <dbReference type="ARBA" id="ARBA00022679"/>
    </source>
</evidence>
<gene>
    <name evidence="6" type="ORF">GCM10010954_32870</name>
</gene>
<dbReference type="HAMAP" id="MF_02070">
    <property type="entry name" value="TagA_TarA"/>
    <property type="match status" value="1"/>
</dbReference>
<evidence type="ECO:0000256" key="1">
    <source>
        <dbReference type="ARBA" id="ARBA00022676"/>
    </source>
</evidence>
<keyword evidence="7" id="KW-1185">Reference proteome</keyword>
<dbReference type="Proteomes" id="UP000660110">
    <property type="component" value="Unassembled WGS sequence"/>
</dbReference>
<keyword evidence="1 5" id="KW-0328">Glycosyltransferase</keyword>
<evidence type="ECO:0000256" key="5">
    <source>
        <dbReference type="HAMAP-Rule" id="MF_02070"/>
    </source>
</evidence>
<comment type="catalytic activity">
    <reaction evidence="5">
        <text>UDP-N-acetyl-alpha-D-mannosamine + N-acetyl-alpha-D-glucosaminyl-di-trans,octa-cis-undecaprenyl diphosphate = N-acetyl-beta-D-mannosaminyl-(1-&gt;4)-N-acetyl-alpha-D-glucosaminyl di-trans,octa-cis-undecaprenyl diphosphate + UDP + H(+)</text>
        <dbReference type="Rhea" id="RHEA:16053"/>
        <dbReference type="ChEBI" id="CHEBI:15378"/>
        <dbReference type="ChEBI" id="CHEBI:58223"/>
        <dbReference type="ChEBI" id="CHEBI:62959"/>
        <dbReference type="ChEBI" id="CHEBI:68623"/>
        <dbReference type="ChEBI" id="CHEBI:132210"/>
        <dbReference type="EC" id="2.4.1.187"/>
    </reaction>
</comment>
<comment type="caution">
    <text evidence="6">The sequence shown here is derived from an EMBL/GenBank/DDBJ whole genome shotgun (WGS) entry which is preliminary data.</text>
</comment>
<evidence type="ECO:0000256" key="4">
    <source>
        <dbReference type="ARBA" id="ARBA00023316"/>
    </source>
</evidence>
<dbReference type="NCBIfam" id="TIGR00696">
    <property type="entry name" value="wecG_tagA_cpsF"/>
    <property type="match status" value="1"/>
</dbReference>
<comment type="function">
    <text evidence="5">Catalyzes the conversion of GlcNAc-PP-undecaprenol into ManNAc-GlcNAc-PP-undecaprenol, the first committed lipid intermediate in the de novo synthesis of teichoic acid.</text>
</comment>
<protein>
    <recommendedName>
        <fullName evidence="5">N-acetylglucosaminyldiphosphoundecaprenol N-acetyl-beta-D-mannosaminyltransferase</fullName>
        <ecNumber evidence="5">2.4.1.187</ecNumber>
    </recommendedName>
    <alternativeName>
        <fullName evidence="5">N-acetylmannosaminyltransferase</fullName>
    </alternativeName>
    <alternativeName>
        <fullName evidence="5">UDP-N-acetylmannosamine transferase</fullName>
    </alternativeName>
    <alternativeName>
        <fullName evidence="5">UDP-N-acetylmannosamine:N-acetylglucosaminyl pyrophosphorylundecaprenol N-acetylmannosaminyltransferase</fullName>
    </alternativeName>
</protein>
<name>A0A917F013_HALAA</name>
<dbReference type="EC" id="2.4.1.187" evidence="5"/>